<evidence type="ECO:0000256" key="5">
    <source>
        <dbReference type="RuleBase" id="RU003345"/>
    </source>
</evidence>
<dbReference type="Gene3D" id="3.40.309.10">
    <property type="entry name" value="Aldehyde Dehydrogenase, Chain A, domain 2"/>
    <property type="match status" value="1"/>
</dbReference>
<evidence type="ECO:0000256" key="4">
    <source>
        <dbReference type="PROSITE-ProRule" id="PRU10007"/>
    </source>
</evidence>
<comment type="similarity">
    <text evidence="1 5">Belongs to the aldehyde dehydrogenase family.</text>
</comment>
<dbReference type="Proteomes" id="UP001610100">
    <property type="component" value="Unassembled WGS sequence"/>
</dbReference>
<keyword evidence="3 5" id="KW-0560">Oxidoreductase</keyword>
<dbReference type="Gene3D" id="3.40.605.10">
    <property type="entry name" value="Aldehyde Dehydrogenase, Chain A, domain 1"/>
    <property type="match status" value="1"/>
</dbReference>
<dbReference type="SUPFAM" id="SSF53720">
    <property type="entry name" value="ALDH-like"/>
    <property type="match status" value="1"/>
</dbReference>
<accession>A0ABW7MWR9</accession>
<keyword evidence="8" id="KW-1185">Reference proteome</keyword>
<evidence type="ECO:0000256" key="1">
    <source>
        <dbReference type="ARBA" id="ARBA00009986"/>
    </source>
</evidence>
<gene>
    <name evidence="7" type="ORF">V8G58_02695</name>
</gene>
<feature type="active site" evidence="4">
    <location>
        <position position="236"/>
    </location>
</feature>
<dbReference type="InterPro" id="IPR044148">
    <property type="entry name" value="ALDH_GabD1-like"/>
</dbReference>
<dbReference type="EMBL" id="JBAWKB010000001">
    <property type="protein sequence ID" value="MFH6770828.1"/>
    <property type="molecule type" value="Genomic_DNA"/>
</dbReference>
<dbReference type="Pfam" id="PF00171">
    <property type="entry name" value="Aldedh"/>
    <property type="match status" value="1"/>
</dbReference>
<sequence>MSDTTLIKNAIESKNPYNSKVLQEYELDTPELVASKLEKSNSVFKVWKEKSIKERTNLLNNLSNLLEDRLEYLSELMTQEMGKPISQSRAEINKCIFLCDFYATNAENFLADDIIETDATESFISYDPLGVILAIMPWNYPFWQVFRFAVPTLTAGNTALLKHASNVSGCALAIQKLFEDSGYPQGCFQTLLTDHETIDGLIKNDIVKAVSLTGSEKAGRHIAKVAGEHLKKVVLELGGNNACIVLDDADLDTYLDTMVNARMQNTGQSCIAAKRFIVTKGIYDEFLGKFTKKIKDLRFGDPMEESTEIATLAREDLAVDLEKQVHDAVKKGAKVILGGKRDKAYYAPTVLTKVNTDMAVFREETFGPVAPIFKVNDFEEALKLTTDTKFGLGTMVFTEDTEKASKAISEIPDGAYFINELVKSDPRLPFGGTKASGFGRELSKEGILEFVNKKTVYVK</sequence>
<dbReference type="PROSITE" id="PS00687">
    <property type="entry name" value="ALDEHYDE_DEHYDR_GLU"/>
    <property type="match status" value="1"/>
</dbReference>
<comment type="caution">
    <text evidence="7">The sequence shown here is derived from an EMBL/GenBank/DDBJ whole genome shotgun (WGS) entry which is preliminary data.</text>
</comment>
<dbReference type="InterPro" id="IPR047110">
    <property type="entry name" value="GABD/Sad-like"/>
</dbReference>
<evidence type="ECO:0000313" key="8">
    <source>
        <dbReference type="Proteomes" id="UP001610100"/>
    </source>
</evidence>
<evidence type="ECO:0000259" key="6">
    <source>
        <dbReference type="Pfam" id="PF00171"/>
    </source>
</evidence>
<evidence type="ECO:0000256" key="3">
    <source>
        <dbReference type="ARBA" id="ARBA00023002"/>
    </source>
</evidence>
<feature type="domain" description="Aldehyde dehydrogenase" evidence="6">
    <location>
        <begin position="9"/>
        <end position="456"/>
    </location>
</feature>
<keyword evidence="2" id="KW-0521">NADP</keyword>
<dbReference type="PANTHER" id="PTHR43217">
    <property type="entry name" value="SUCCINATE SEMIALDEHYDE DEHYDROGENASE [NAD(P)+] SAD"/>
    <property type="match status" value="1"/>
</dbReference>
<dbReference type="InterPro" id="IPR016162">
    <property type="entry name" value="Ald_DH_N"/>
</dbReference>
<dbReference type="InterPro" id="IPR029510">
    <property type="entry name" value="Ald_DH_CS_GLU"/>
</dbReference>
<reference evidence="7 8" key="1">
    <citation type="submission" date="2024-02" db="EMBL/GenBank/DDBJ databases">
        <title>A Gaetbulibacter species isolated from tidal flats and genomic insights of their niches.</title>
        <authorList>
            <person name="Ye Y."/>
        </authorList>
    </citation>
    <scope>NUCLEOTIDE SEQUENCE [LARGE SCALE GENOMIC DNA]</scope>
    <source>
        <strain evidence="7 8">KYW382</strain>
    </source>
</reference>
<name>A0ABW7MWR9_9FLAO</name>
<protein>
    <submittedName>
        <fullName evidence="7">NAD-dependent succinate-semialdehyde dehydrogenase</fullName>
    </submittedName>
</protein>
<dbReference type="PANTHER" id="PTHR43217:SF1">
    <property type="entry name" value="SUCCINATE SEMIALDEHYDE DEHYDROGENASE [NAD(P)+] SAD"/>
    <property type="match status" value="1"/>
</dbReference>
<evidence type="ECO:0000256" key="2">
    <source>
        <dbReference type="ARBA" id="ARBA00022857"/>
    </source>
</evidence>
<dbReference type="InterPro" id="IPR015590">
    <property type="entry name" value="Aldehyde_DH_dom"/>
</dbReference>
<dbReference type="InterPro" id="IPR016161">
    <property type="entry name" value="Ald_DH/histidinol_DH"/>
</dbReference>
<organism evidence="7 8">
    <name type="scientific">Gaetbulibacter aestuarii</name>
    <dbReference type="NCBI Taxonomy" id="1502358"/>
    <lineage>
        <taxon>Bacteria</taxon>
        <taxon>Pseudomonadati</taxon>
        <taxon>Bacteroidota</taxon>
        <taxon>Flavobacteriia</taxon>
        <taxon>Flavobacteriales</taxon>
        <taxon>Flavobacteriaceae</taxon>
        <taxon>Gaetbulibacter</taxon>
    </lineage>
</organism>
<dbReference type="InterPro" id="IPR016163">
    <property type="entry name" value="Ald_DH_C"/>
</dbReference>
<dbReference type="CDD" id="cd07100">
    <property type="entry name" value="ALDH_SSADH1_GabD1"/>
    <property type="match status" value="1"/>
</dbReference>
<dbReference type="RefSeq" id="WP_344739452.1">
    <property type="nucleotide sequence ID" value="NZ_BAABAY010000001.1"/>
</dbReference>
<evidence type="ECO:0000313" key="7">
    <source>
        <dbReference type="EMBL" id="MFH6770828.1"/>
    </source>
</evidence>
<proteinExistence type="inferred from homology"/>